<proteinExistence type="predicted"/>
<comment type="caution">
    <text evidence="1">The sequence shown here is derived from an EMBL/GenBank/DDBJ whole genome shotgun (WGS) entry which is preliminary data.</text>
</comment>
<accession>A0ACC0CTR1</accession>
<keyword evidence="2" id="KW-1185">Reference proteome</keyword>
<name>A0ACC0CTR1_9PEZI</name>
<evidence type="ECO:0000313" key="1">
    <source>
        <dbReference type="EMBL" id="KAI6083881.1"/>
    </source>
</evidence>
<evidence type="ECO:0000313" key="2">
    <source>
        <dbReference type="Proteomes" id="UP001497680"/>
    </source>
</evidence>
<gene>
    <name evidence="1" type="ORF">F4821DRAFT_243866</name>
</gene>
<dbReference type="EMBL" id="MU394345">
    <property type="protein sequence ID" value="KAI6083881.1"/>
    <property type="molecule type" value="Genomic_DNA"/>
</dbReference>
<organism evidence="1 2">
    <name type="scientific">Hypoxylon rubiginosum</name>
    <dbReference type="NCBI Taxonomy" id="110542"/>
    <lineage>
        <taxon>Eukaryota</taxon>
        <taxon>Fungi</taxon>
        <taxon>Dikarya</taxon>
        <taxon>Ascomycota</taxon>
        <taxon>Pezizomycotina</taxon>
        <taxon>Sordariomycetes</taxon>
        <taxon>Xylariomycetidae</taxon>
        <taxon>Xylariales</taxon>
        <taxon>Hypoxylaceae</taxon>
        <taxon>Hypoxylon</taxon>
    </lineage>
</organism>
<sequence length="305" mass="31878">MIPIVANDVCIQAGSSYKTFRRCFSRIDRTAGPLSLCSRMGIQERGNVLCSAIIPSSSPSHIVSSLSSFMQLSPRSHSLRCDLITLIFFSHSLSIRQTIIELLFRRSRLESIRSCSRVAIPNPLRNDIGTRSIIMRAFFAIFTAVLAFFQVAAALPPACLLAALGVQDNPTDLKAVCGDLQDAVQGNLTSACHTDMLPKAYEVYSSKCLEEGVTVADLPTSTSSGHSSTGTSSATGTSTGVVSVSASATPTDSATGTSGTASTSATDSSNTATPTDSAGMATKPESFLFAAAALLATGLTSIVFL</sequence>
<dbReference type="Proteomes" id="UP001497680">
    <property type="component" value="Unassembled WGS sequence"/>
</dbReference>
<protein>
    <submittedName>
        <fullName evidence="1">Uncharacterized protein</fullName>
    </submittedName>
</protein>
<reference evidence="1 2" key="1">
    <citation type="journal article" date="2022" name="New Phytol.">
        <title>Ecological generalism drives hyperdiversity of secondary metabolite gene clusters in xylarialean endophytes.</title>
        <authorList>
            <person name="Franco M.E.E."/>
            <person name="Wisecaver J.H."/>
            <person name="Arnold A.E."/>
            <person name="Ju Y.M."/>
            <person name="Slot J.C."/>
            <person name="Ahrendt S."/>
            <person name="Moore L.P."/>
            <person name="Eastman K.E."/>
            <person name="Scott K."/>
            <person name="Konkel Z."/>
            <person name="Mondo S.J."/>
            <person name="Kuo A."/>
            <person name="Hayes R.D."/>
            <person name="Haridas S."/>
            <person name="Andreopoulos B."/>
            <person name="Riley R."/>
            <person name="LaButti K."/>
            <person name="Pangilinan J."/>
            <person name="Lipzen A."/>
            <person name="Amirebrahimi M."/>
            <person name="Yan J."/>
            <person name="Adam C."/>
            <person name="Keymanesh K."/>
            <person name="Ng V."/>
            <person name="Louie K."/>
            <person name="Northen T."/>
            <person name="Drula E."/>
            <person name="Henrissat B."/>
            <person name="Hsieh H.M."/>
            <person name="Youens-Clark K."/>
            <person name="Lutzoni F."/>
            <person name="Miadlikowska J."/>
            <person name="Eastwood D.C."/>
            <person name="Hamelin R.C."/>
            <person name="Grigoriev I.V."/>
            <person name="U'Ren J.M."/>
        </authorList>
    </citation>
    <scope>NUCLEOTIDE SEQUENCE [LARGE SCALE GENOMIC DNA]</scope>
    <source>
        <strain evidence="1 2">ER1909</strain>
    </source>
</reference>